<evidence type="ECO:0000259" key="2">
    <source>
        <dbReference type="Pfam" id="PF13817"/>
    </source>
</evidence>
<name>A0A1S1YZF7_FLAPC</name>
<organism evidence="3 4">
    <name type="scientific">Flammeovirga pacifica</name>
    <dbReference type="NCBI Taxonomy" id="915059"/>
    <lineage>
        <taxon>Bacteria</taxon>
        <taxon>Pseudomonadati</taxon>
        <taxon>Bacteroidota</taxon>
        <taxon>Cytophagia</taxon>
        <taxon>Cytophagales</taxon>
        <taxon>Flammeovirgaceae</taxon>
        <taxon>Flammeovirga</taxon>
    </lineage>
</organism>
<dbReference type="InterPro" id="IPR052344">
    <property type="entry name" value="Transposase-related"/>
</dbReference>
<dbReference type="PANTHER" id="PTHR33678:SF1">
    <property type="entry name" value="BLL1576 PROTEIN"/>
    <property type="match status" value="1"/>
</dbReference>
<dbReference type="EMBL" id="JRYR02000001">
    <property type="protein sequence ID" value="OHX66387.1"/>
    <property type="molecule type" value="Genomic_DNA"/>
</dbReference>
<evidence type="ECO:0000313" key="3">
    <source>
        <dbReference type="EMBL" id="OHX66387.1"/>
    </source>
</evidence>
<dbReference type="STRING" id="915059.NH26_08485"/>
<evidence type="ECO:0000259" key="1">
    <source>
        <dbReference type="Pfam" id="PF03050"/>
    </source>
</evidence>
<proteinExistence type="predicted"/>
<dbReference type="Proteomes" id="UP000179797">
    <property type="component" value="Unassembled WGS sequence"/>
</dbReference>
<dbReference type="Pfam" id="PF03050">
    <property type="entry name" value="DDE_Tnp_IS66"/>
    <property type="match status" value="1"/>
</dbReference>
<reference evidence="3 4" key="1">
    <citation type="journal article" date="2012" name="Int. J. Syst. Evol. Microbiol.">
        <title>Flammeovirga pacifica sp. nov., isolated from deep-sea sediment.</title>
        <authorList>
            <person name="Xu H."/>
            <person name="Fu Y."/>
            <person name="Yang N."/>
            <person name="Ding Z."/>
            <person name="Lai Q."/>
            <person name="Zeng R."/>
        </authorList>
    </citation>
    <scope>NUCLEOTIDE SEQUENCE [LARGE SCALE GENOMIC DNA]</scope>
    <source>
        <strain evidence="4">DSM 24597 / LMG 26175 / WPAGA1</strain>
    </source>
</reference>
<accession>A0A1S1YZF7</accession>
<protein>
    <submittedName>
        <fullName evidence="3">Uncharacterized protein</fullName>
    </submittedName>
</protein>
<feature type="non-terminal residue" evidence="3">
    <location>
        <position position="1"/>
    </location>
</feature>
<dbReference type="OrthoDB" id="9760067at2"/>
<keyword evidence="4" id="KW-1185">Reference proteome</keyword>
<sequence length="385" mass="44881">IEPEHDLKGWRKVGEDITEVLECEPARLYVRRIIRPRYVKEQENGDSVFSQSALPSHLPFPKSIASASLAAQMIISKFVDHIPIHRFIKQFERQDVYLKNTTLIDLQKKVADKLTPLFELLSQKIKKSNYLQMDESTIKVMGTGKKGKAHQGYMWYYLDPKEKILSIHYANGRDRKYLKEHLGDFKGYAQTDGYKGYDYFENTTAITHLNCWAHARRYFFKAYKGGYKPASEVVNLISKLYELEKTFQPDTKAEEIQLEREKYATPIINKLFQWAKEQKVLPKTDIGVAITYFLNHEKGLREYLKNGELLIDNNPIENKIRPLAIGRKNYMFAGNEQGAAQIAMFYSFFATAKMHDVEPYQWLKNTLEIIDDYPINTIEELLPVK</sequence>
<evidence type="ECO:0000313" key="4">
    <source>
        <dbReference type="Proteomes" id="UP000179797"/>
    </source>
</evidence>
<comment type="caution">
    <text evidence="3">The sequence shown here is derived from an EMBL/GenBank/DDBJ whole genome shotgun (WGS) entry which is preliminary data.</text>
</comment>
<dbReference type="PANTHER" id="PTHR33678">
    <property type="entry name" value="BLL1576 PROTEIN"/>
    <property type="match status" value="1"/>
</dbReference>
<gene>
    <name evidence="3" type="ORF">NH26_08485</name>
</gene>
<dbReference type="InterPro" id="IPR039552">
    <property type="entry name" value="IS66_C"/>
</dbReference>
<dbReference type="InterPro" id="IPR004291">
    <property type="entry name" value="Transposase_IS66_central"/>
</dbReference>
<dbReference type="NCBIfam" id="NF033517">
    <property type="entry name" value="transpos_IS66"/>
    <property type="match status" value="1"/>
</dbReference>
<dbReference type="Pfam" id="PF13817">
    <property type="entry name" value="DDE_Tnp_IS66_C"/>
    <property type="match status" value="1"/>
</dbReference>
<feature type="domain" description="Transposase IS66 central" evidence="1">
    <location>
        <begin position="62"/>
        <end position="340"/>
    </location>
</feature>
<dbReference type="AlphaFoldDB" id="A0A1S1YZF7"/>
<feature type="domain" description="Transposase IS66 C-terminal" evidence="2">
    <location>
        <begin position="347"/>
        <end position="383"/>
    </location>
</feature>
<dbReference type="RefSeq" id="WP_071397123.1">
    <property type="nucleotide sequence ID" value="NZ_JRYR02000001.1"/>
</dbReference>